<dbReference type="STRING" id="63057.A0A2P5DH45"/>
<dbReference type="GO" id="GO:0003676">
    <property type="term" value="F:nucleic acid binding"/>
    <property type="evidence" value="ECO:0007669"/>
    <property type="project" value="InterPro"/>
</dbReference>
<comment type="caution">
    <text evidence="2">The sequence shown here is derived from an EMBL/GenBank/DDBJ whole genome shotgun (WGS) entry which is preliminary data.</text>
</comment>
<dbReference type="InterPro" id="IPR002156">
    <property type="entry name" value="RNaseH_domain"/>
</dbReference>
<evidence type="ECO:0000313" key="3">
    <source>
        <dbReference type="Proteomes" id="UP000237000"/>
    </source>
</evidence>
<keyword evidence="3" id="KW-1185">Reference proteome</keyword>
<gene>
    <name evidence="2" type="ORF">TorRG33x02_251520</name>
</gene>
<dbReference type="InterPro" id="IPR012337">
    <property type="entry name" value="RNaseH-like_sf"/>
</dbReference>
<dbReference type="OrthoDB" id="1747175at2759"/>
<evidence type="ECO:0000313" key="2">
    <source>
        <dbReference type="EMBL" id="PON72575.1"/>
    </source>
</evidence>
<dbReference type="PANTHER" id="PTHR47074">
    <property type="entry name" value="BNAC02G40300D PROTEIN"/>
    <property type="match status" value="1"/>
</dbReference>
<dbReference type="Proteomes" id="UP000237000">
    <property type="component" value="Unassembled WGS sequence"/>
</dbReference>
<dbReference type="EMBL" id="JXTC01000271">
    <property type="protein sequence ID" value="PON72575.1"/>
    <property type="molecule type" value="Genomic_DNA"/>
</dbReference>
<evidence type="ECO:0000259" key="1">
    <source>
        <dbReference type="Pfam" id="PF13456"/>
    </source>
</evidence>
<dbReference type="Gene3D" id="3.30.420.10">
    <property type="entry name" value="Ribonuclease H-like superfamily/Ribonuclease H"/>
    <property type="match status" value="1"/>
</dbReference>
<accession>A0A2P5DH45</accession>
<name>A0A2P5DH45_TREOI</name>
<protein>
    <submittedName>
        <fullName evidence="2">Ribonuclease H-like domain containing protein</fullName>
    </submittedName>
</protein>
<dbReference type="AlphaFoldDB" id="A0A2P5DH45"/>
<dbReference type="PANTHER" id="PTHR47074:SF11">
    <property type="entry name" value="REVERSE TRANSCRIPTASE-LIKE PROTEIN"/>
    <property type="match status" value="1"/>
</dbReference>
<dbReference type="InterPro" id="IPR044730">
    <property type="entry name" value="RNase_H-like_dom_plant"/>
</dbReference>
<organism evidence="2 3">
    <name type="scientific">Trema orientale</name>
    <name type="common">Charcoal tree</name>
    <name type="synonym">Celtis orientalis</name>
    <dbReference type="NCBI Taxonomy" id="63057"/>
    <lineage>
        <taxon>Eukaryota</taxon>
        <taxon>Viridiplantae</taxon>
        <taxon>Streptophyta</taxon>
        <taxon>Embryophyta</taxon>
        <taxon>Tracheophyta</taxon>
        <taxon>Spermatophyta</taxon>
        <taxon>Magnoliopsida</taxon>
        <taxon>eudicotyledons</taxon>
        <taxon>Gunneridae</taxon>
        <taxon>Pentapetalae</taxon>
        <taxon>rosids</taxon>
        <taxon>fabids</taxon>
        <taxon>Rosales</taxon>
        <taxon>Cannabaceae</taxon>
        <taxon>Trema</taxon>
    </lineage>
</organism>
<reference evidence="3" key="1">
    <citation type="submission" date="2016-06" db="EMBL/GenBank/DDBJ databases">
        <title>Parallel loss of symbiosis genes in relatives of nitrogen-fixing non-legume Parasponia.</title>
        <authorList>
            <person name="Van Velzen R."/>
            <person name="Holmer R."/>
            <person name="Bu F."/>
            <person name="Rutten L."/>
            <person name="Van Zeijl A."/>
            <person name="Liu W."/>
            <person name="Santuari L."/>
            <person name="Cao Q."/>
            <person name="Sharma T."/>
            <person name="Shen D."/>
            <person name="Roswanjaya Y."/>
            <person name="Wardhani T."/>
            <person name="Kalhor M.S."/>
            <person name="Jansen J."/>
            <person name="Van den Hoogen J."/>
            <person name="Gungor B."/>
            <person name="Hartog M."/>
            <person name="Hontelez J."/>
            <person name="Verver J."/>
            <person name="Yang W.-C."/>
            <person name="Schijlen E."/>
            <person name="Repin R."/>
            <person name="Schilthuizen M."/>
            <person name="Schranz E."/>
            <person name="Heidstra R."/>
            <person name="Miyata K."/>
            <person name="Fedorova E."/>
            <person name="Kohlen W."/>
            <person name="Bisseling T."/>
            <person name="Smit S."/>
            <person name="Geurts R."/>
        </authorList>
    </citation>
    <scope>NUCLEOTIDE SEQUENCE [LARGE SCALE GENOMIC DNA]</scope>
    <source>
        <strain evidence="3">cv. RG33-2</strain>
    </source>
</reference>
<dbReference type="GO" id="GO:0004523">
    <property type="term" value="F:RNA-DNA hybrid ribonuclease activity"/>
    <property type="evidence" value="ECO:0007669"/>
    <property type="project" value="InterPro"/>
</dbReference>
<dbReference type="InParanoid" id="A0A2P5DH45"/>
<dbReference type="InterPro" id="IPR036397">
    <property type="entry name" value="RNaseH_sf"/>
</dbReference>
<proteinExistence type="predicted"/>
<sequence length="267" mass="30022">MHFFIALFQQVVGRILLGGELISSLKIYYHEDMLLRLFTDLSREDFEALVVALWSLWNERNVAWHRSGSKHPARVRDDAGFFLYEFQKARSRIEGVGPPPARVVRVKWERPSEGCFKLNVDAAVDGTLGRVGVGRIIRDWNGCTIAFFAKSFAFSHGPYTAELFALREALSWCRDQSLSVKFVESDCLNAIKAINSQTGLSNDDILIGDIQYLFADCGVGSCCYVARESNKVAHTLAKLSLRDDFASFSSVVIQRCITQIVPDDLNE</sequence>
<feature type="domain" description="RNase H type-1" evidence="1">
    <location>
        <begin position="119"/>
        <end position="239"/>
    </location>
</feature>
<dbReference type="Pfam" id="PF13456">
    <property type="entry name" value="RVT_3"/>
    <property type="match status" value="1"/>
</dbReference>
<dbReference type="SUPFAM" id="SSF53098">
    <property type="entry name" value="Ribonuclease H-like"/>
    <property type="match status" value="1"/>
</dbReference>
<dbReference type="InterPro" id="IPR052929">
    <property type="entry name" value="RNase_H-like_EbsB-rel"/>
</dbReference>
<dbReference type="CDD" id="cd06222">
    <property type="entry name" value="RNase_H_like"/>
    <property type="match status" value="1"/>
</dbReference>